<dbReference type="InterPro" id="IPR024651">
    <property type="entry name" value="FAD-SLDH_ssu"/>
</dbReference>
<evidence type="ECO:0008006" key="3">
    <source>
        <dbReference type="Google" id="ProtNLM"/>
    </source>
</evidence>
<accession>A0A9X4AXX5</accession>
<proteinExistence type="predicted"/>
<dbReference type="RefSeq" id="WP_272426253.1">
    <property type="nucleotide sequence ID" value="NZ_JAGTJJ010000043.1"/>
</dbReference>
<protein>
    <recommendedName>
        <fullName evidence="3">D-sorbitol dehydrogenase-like protein</fullName>
    </recommendedName>
</protein>
<sequence>MDRRGFLGGLSALFAASLLPACGSDEPVVDGPLARFLALSALLTGFENLPRAHGQIYLDALRASPEQSVALDELYAEAGYGGESSPGSLADLEAKGTFTDARLRAVADTIILNWYTGVYEGASGPEVATYTDALTWRALDYTNPPSECGGLTGFWAEPPAG</sequence>
<dbReference type="Proteomes" id="UP001151081">
    <property type="component" value="Unassembled WGS sequence"/>
</dbReference>
<dbReference type="EMBL" id="JAGTJJ010000043">
    <property type="protein sequence ID" value="MDC3986750.1"/>
    <property type="molecule type" value="Genomic_DNA"/>
</dbReference>
<keyword evidence="2" id="KW-1185">Reference proteome</keyword>
<evidence type="ECO:0000313" key="1">
    <source>
        <dbReference type="EMBL" id="MDC3986750.1"/>
    </source>
</evidence>
<evidence type="ECO:0000313" key="2">
    <source>
        <dbReference type="Proteomes" id="UP001151081"/>
    </source>
</evidence>
<comment type="caution">
    <text evidence="1">The sequence shown here is derived from an EMBL/GenBank/DDBJ whole genome shotgun (WGS) entry which is preliminary data.</text>
</comment>
<organism evidence="1 2">
    <name type="scientific">Polyangium jinanense</name>
    <dbReference type="NCBI Taxonomy" id="2829994"/>
    <lineage>
        <taxon>Bacteria</taxon>
        <taxon>Pseudomonadati</taxon>
        <taxon>Myxococcota</taxon>
        <taxon>Polyangia</taxon>
        <taxon>Polyangiales</taxon>
        <taxon>Polyangiaceae</taxon>
        <taxon>Polyangium</taxon>
    </lineage>
</organism>
<dbReference type="Pfam" id="PF12318">
    <property type="entry name" value="FAD-SLDH"/>
    <property type="match status" value="1"/>
</dbReference>
<name>A0A9X4AXX5_9BACT</name>
<reference evidence="1 2" key="1">
    <citation type="submission" date="2021-04" db="EMBL/GenBank/DDBJ databases">
        <title>Genome analysis of Polyangium sp.</title>
        <authorList>
            <person name="Li Y."/>
            <person name="Wang J."/>
        </authorList>
    </citation>
    <scope>NUCLEOTIDE SEQUENCE [LARGE SCALE GENOMIC DNA]</scope>
    <source>
        <strain evidence="1 2">SDU14</strain>
    </source>
</reference>
<dbReference type="AlphaFoldDB" id="A0A9X4AXX5"/>
<gene>
    <name evidence="1" type="ORF">KEG57_40125</name>
</gene>